<comment type="caution">
    <text evidence="2">The sequence shown here is derived from an EMBL/GenBank/DDBJ whole genome shotgun (WGS) entry which is preliminary data.</text>
</comment>
<reference evidence="2 3" key="1">
    <citation type="journal article" date="2016" name="Arch. Microbiol.">
        <title>Streptomyces zhihengii sp. nov., isolated from rhizospheric soil of Psammosilene tunicoides.</title>
        <authorList>
            <person name="Huang M.J."/>
            <person name="Fei J.J."/>
            <person name="Salam N."/>
            <person name="Kim C.J."/>
            <person name="Hozzein W.N."/>
            <person name="Xiao M."/>
            <person name="Huang H.Q."/>
            <person name="Li W.J."/>
        </authorList>
    </citation>
    <scope>NUCLEOTIDE SEQUENCE [LARGE SCALE GENOMIC DNA]</scope>
    <source>
        <strain evidence="2 3">YIM T102</strain>
    </source>
</reference>
<proteinExistence type="predicted"/>
<dbReference type="InterPro" id="IPR010982">
    <property type="entry name" value="Lambda_DNA-bd_dom_sf"/>
</dbReference>
<evidence type="ECO:0000313" key="3">
    <source>
        <dbReference type="Proteomes" id="UP000664109"/>
    </source>
</evidence>
<name>A0ABS2V2J2_9ACTN</name>
<gene>
    <name evidence="2" type="ORF">JE024_36410</name>
</gene>
<dbReference type="Pfam" id="PF01381">
    <property type="entry name" value="HTH_3"/>
    <property type="match status" value="1"/>
</dbReference>
<feature type="domain" description="HTH cro/C1-type" evidence="1">
    <location>
        <begin position="18"/>
        <end position="76"/>
    </location>
</feature>
<dbReference type="Pfam" id="PF17765">
    <property type="entry name" value="MLTR_LBD"/>
    <property type="match status" value="1"/>
</dbReference>
<protein>
    <submittedName>
        <fullName evidence="2">Helix-turn-helix domain-containing protein</fullName>
    </submittedName>
</protein>
<evidence type="ECO:0000313" key="2">
    <source>
        <dbReference type="EMBL" id="MBM9624066.1"/>
    </source>
</evidence>
<dbReference type="Gene3D" id="1.10.260.40">
    <property type="entry name" value="lambda repressor-like DNA-binding domains"/>
    <property type="match status" value="1"/>
</dbReference>
<dbReference type="PANTHER" id="PTHR35010:SF2">
    <property type="entry name" value="BLL4672 PROTEIN"/>
    <property type="match status" value="1"/>
</dbReference>
<dbReference type="EMBL" id="JAFEJA010000002">
    <property type="protein sequence ID" value="MBM9624066.1"/>
    <property type="molecule type" value="Genomic_DNA"/>
</dbReference>
<evidence type="ECO:0000259" key="1">
    <source>
        <dbReference type="PROSITE" id="PS50943"/>
    </source>
</evidence>
<dbReference type="InterPro" id="IPR001387">
    <property type="entry name" value="Cro/C1-type_HTH"/>
</dbReference>
<dbReference type="CDD" id="cd00093">
    <property type="entry name" value="HTH_XRE"/>
    <property type="match status" value="1"/>
</dbReference>
<dbReference type="PANTHER" id="PTHR35010">
    <property type="entry name" value="BLL4672 PROTEIN-RELATED"/>
    <property type="match status" value="1"/>
</dbReference>
<dbReference type="Proteomes" id="UP000664109">
    <property type="component" value="Unassembled WGS sequence"/>
</dbReference>
<keyword evidence="3" id="KW-1185">Reference proteome</keyword>
<dbReference type="RefSeq" id="WP_205378115.1">
    <property type="nucleotide sequence ID" value="NZ_JAFEJA010000002.1"/>
</dbReference>
<accession>A0ABS2V2J2</accession>
<organism evidence="2 3">
    <name type="scientific">Streptomyces zhihengii</name>
    <dbReference type="NCBI Taxonomy" id="1818004"/>
    <lineage>
        <taxon>Bacteria</taxon>
        <taxon>Bacillati</taxon>
        <taxon>Actinomycetota</taxon>
        <taxon>Actinomycetes</taxon>
        <taxon>Kitasatosporales</taxon>
        <taxon>Streptomycetaceae</taxon>
        <taxon>Streptomyces</taxon>
    </lineage>
</organism>
<dbReference type="InterPro" id="IPR041413">
    <property type="entry name" value="MLTR_LBD"/>
</dbReference>
<dbReference type="SUPFAM" id="SSF47413">
    <property type="entry name" value="lambda repressor-like DNA-binding domains"/>
    <property type="match status" value="1"/>
</dbReference>
<dbReference type="PROSITE" id="PS50943">
    <property type="entry name" value="HTH_CROC1"/>
    <property type="match status" value="1"/>
</dbReference>
<sequence length="292" mass="33196">MRAAGIAEAYPWRLRELIQGRRRYLRLSQEAVAARLEISARAYGNWERGVVKEWTDQKLYSLAEALEMTQFQTVRLFRLAVDRVPQPQLRSPVRGMSTGTSVSALLEDYRVLIEAQSLPAFLIDHGWNVRMSNGAFRMLFEGVSRRPASMPATNFLRFGLFHPDAAKVLEGDTAWKLSILAQLAVSLECYDSDPALQVMRREVYLDPRLRDMYLNDVPAWICGPGSDLIHQEDLRLIRHPDPELGLRGCRFVEETPRALQALGFKRITLVLQEVDAPSEAERSGCRPFCHAA</sequence>